<protein>
    <submittedName>
        <fullName evidence="1">Uncharacterized protein</fullName>
    </submittedName>
</protein>
<evidence type="ECO:0000313" key="2">
    <source>
        <dbReference type="Proteomes" id="UP000522262"/>
    </source>
</evidence>
<reference evidence="1 2" key="1">
    <citation type="submission" date="2020-05" db="EMBL/GenBank/DDBJ databases">
        <title>Identification and distribution of gene clusters putatively required for synthesis of sphingolipid metabolism inhibitors in phylogenetically diverse species of the filamentous fungus Fusarium.</title>
        <authorList>
            <person name="Kim H.-S."/>
            <person name="Busman M."/>
            <person name="Brown D.W."/>
            <person name="Divon H."/>
            <person name="Uhlig S."/>
            <person name="Proctor R.H."/>
        </authorList>
    </citation>
    <scope>NUCLEOTIDE SEQUENCE [LARGE SCALE GENOMIC DNA]</scope>
    <source>
        <strain evidence="1 2">NRRL 53147</strain>
    </source>
</reference>
<keyword evidence="2" id="KW-1185">Reference proteome</keyword>
<organism evidence="1 2">
    <name type="scientific">Fusarium mexicanum</name>
    <dbReference type="NCBI Taxonomy" id="751941"/>
    <lineage>
        <taxon>Eukaryota</taxon>
        <taxon>Fungi</taxon>
        <taxon>Dikarya</taxon>
        <taxon>Ascomycota</taxon>
        <taxon>Pezizomycotina</taxon>
        <taxon>Sordariomycetes</taxon>
        <taxon>Hypocreomycetidae</taxon>
        <taxon>Hypocreales</taxon>
        <taxon>Nectriaceae</taxon>
        <taxon>Fusarium</taxon>
        <taxon>Fusarium fujikuroi species complex</taxon>
    </lineage>
</organism>
<dbReference type="AlphaFoldDB" id="A0A8H5MID5"/>
<comment type="caution">
    <text evidence="1">The sequence shown here is derived from an EMBL/GenBank/DDBJ whole genome shotgun (WGS) entry which is preliminary data.</text>
</comment>
<name>A0A8H5MID5_9HYPO</name>
<dbReference type="Proteomes" id="UP000522262">
    <property type="component" value="Unassembled WGS sequence"/>
</dbReference>
<dbReference type="EMBL" id="JAAOAM010000640">
    <property type="protein sequence ID" value="KAF5529195.1"/>
    <property type="molecule type" value="Genomic_DNA"/>
</dbReference>
<evidence type="ECO:0000313" key="1">
    <source>
        <dbReference type="EMBL" id="KAF5529195.1"/>
    </source>
</evidence>
<proteinExistence type="predicted"/>
<accession>A0A8H5MID5</accession>
<gene>
    <name evidence="1" type="ORF">FMEXI_14305</name>
</gene>
<sequence>MNSLLRLWQIELQQYPLGLPLDGLEPLVVQAAANGHDEFHLLGLGIRPSEQLLFKLVKCLDLAPKEASVDQLVLRPCELEDLTTEGRPL</sequence>